<keyword evidence="1" id="KW-0732">Signal</keyword>
<accession>A0AA85JZU4</accession>
<proteinExistence type="predicted"/>
<dbReference type="AlphaFoldDB" id="A0AA85JZU4"/>
<name>A0AA85JZU4_TRIRE</name>
<dbReference type="Proteomes" id="UP000050795">
    <property type="component" value="Unassembled WGS sequence"/>
</dbReference>
<evidence type="ECO:0008006" key="4">
    <source>
        <dbReference type="Google" id="ProtNLM"/>
    </source>
</evidence>
<dbReference type="WBParaSite" id="TREG1_56610.1">
    <property type="protein sequence ID" value="TREG1_56610.1"/>
    <property type="gene ID" value="TREG1_56610"/>
</dbReference>
<dbReference type="InterPro" id="IPR045860">
    <property type="entry name" value="Snake_toxin-like_sf"/>
</dbReference>
<evidence type="ECO:0000313" key="2">
    <source>
        <dbReference type="Proteomes" id="UP000050795"/>
    </source>
</evidence>
<dbReference type="SUPFAM" id="SSF57302">
    <property type="entry name" value="Snake toxin-like"/>
    <property type="match status" value="1"/>
</dbReference>
<feature type="signal peptide" evidence="1">
    <location>
        <begin position="1"/>
        <end position="25"/>
    </location>
</feature>
<reference evidence="3" key="2">
    <citation type="submission" date="2023-11" db="UniProtKB">
        <authorList>
            <consortium name="WormBaseParasite"/>
        </authorList>
    </citation>
    <scope>IDENTIFICATION</scope>
</reference>
<organism evidence="2 3">
    <name type="scientific">Trichobilharzia regenti</name>
    <name type="common">Nasal bird schistosome</name>
    <dbReference type="NCBI Taxonomy" id="157069"/>
    <lineage>
        <taxon>Eukaryota</taxon>
        <taxon>Metazoa</taxon>
        <taxon>Spiralia</taxon>
        <taxon>Lophotrochozoa</taxon>
        <taxon>Platyhelminthes</taxon>
        <taxon>Trematoda</taxon>
        <taxon>Digenea</taxon>
        <taxon>Strigeidida</taxon>
        <taxon>Schistosomatoidea</taxon>
        <taxon>Schistosomatidae</taxon>
        <taxon>Trichobilharzia</taxon>
    </lineage>
</organism>
<evidence type="ECO:0000313" key="3">
    <source>
        <dbReference type="WBParaSite" id="TREG1_56610.1"/>
    </source>
</evidence>
<feature type="chain" id="PRO_5041685847" description="UPAR/Ly6 domain-containing protein" evidence="1">
    <location>
        <begin position="26"/>
        <end position="183"/>
    </location>
</feature>
<keyword evidence="2" id="KW-1185">Reference proteome</keyword>
<evidence type="ECO:0000256" key="1">
    <source>
        <dbReference type="SAM" id="SignalP"/>
    </source>
</evidence>
<reference evidence="2" key="1">
    <citation type="submission" date="2022-06" db="EMBL/GenBank/DDBJ databases">
        <authorList>
            <person name="Berger JAMES D."/>
            <person name="Berger JAMES D."/>
        </authorList>
    </citation>
    <scope>NUCLEOTIDE SEQUENCE [LARGE SCALE GENOMIC DNA]</scope>
</reference>
<sequence length="183" mass="20196">MMSIIYLKYFAILLFFLVNIYRCEGISCFVCDFCQEVFQSTQKKTGCAKCATGGANNYVSRACLGSNGKFPPNFPLLYRRTCTTELCNKEKSTHTIDNPIRCYACSHCSTENQRIVDFCGACVTSVESGILNKYCNYTCGPQPVGKEISCCTSDLCNGKTKLSMHSSAVILMLILTGISAHML</sequence>
<protein>
    <recommendedName>
        <fullName evidence="4">UPAR/Ly6 domain-containing protein</fullName>
    </recommendedName>
</protein>